<evidence type="ECO:0000256" key="11">
    <source>
        <dbReference type="RuleBase" id="RU364063"/>
    </source>
</evidence>
<dbReference type="NCBIfam" id="NF005846">
    <property type="entry name" value="PRK07764.1-6"/>
    <property type="match status" value="1"/>
</dbReference>
<evidence type="ECO:0000256" key="10">
    <source>
        <dbReference type="ARBA" id="ARBA00049244"/>
    </source>
</evidence>
<feature type="region of interest" description="Disordered" evidence="12">
    <location>
        <begin position="593"/>
        <end position="700"/>
    </location>
</feature>
<feature type="compositionally biased region" description="Basic and acidic residues" evidence="12">
    <location>
        <begin position="645"/>
        <end position="654"/>
    </location>
</feature>
<keyword evidence="2 11" id="KW-0808">Transferase</keyword>
<dbReference type="GO" id="GO:0003887">
    <property type="term" value="F:DNA-directed DNA polymerase activity"/>
    <property type="evidence" value="ECO:0007669"/>
    <property type="project" value="UniProtKB-KW"/>
</dbReference>
<evidence type="ECO:0000259" key="13">
    <source>
        <dbReference type="SMART" id="SM00382"/>
    </source>
</evidence>
<evidence type="ECO:0000256" key="6">
    <source>
        <dbReference type="ARBA" id="ARBA00022741"/>
    </source>
</evidence>
<evidence type="ECO:0000256" key="5">
    <source>
        <dbReference type="ARBA" id="ARBA00022723"/>
    </source>
</evidence>
<comment type="function">
    <text evidence="11">DNA polymerase III is a complex, multichain enzyme responsible for most of the replicative synthesis in bacteria. This DNA polymerase also exhibits 3' to 5' exonuclease activity.</text>
</comment>
<dbReference type="SUPFAM" id="SSF48019">
    <property type="entry name" value="post-AAA+ oligomerization domain-like"/>
    <property type="match status" value="1"/>
</dbReference>
<dbReference type="GO" id="GO:0005524">
    <property type="term" value="F:ATP binding"/>
    <property type="evidence" value="ECO:0007669"/>
    <property type="project" value="UniProtKB-KW"/>
</dbReference>
<dbReference type="Gene3D" id="1.20.272.10">
    <property type="match status" value="1"/>
</dbReference>
<dbReference type="FunFam" id="3.40.50.300:FF:000014">
    <property type="entry name" value="DNA polymerase III subunit gamma/tau"/>
    <property type="match status" value="1"/>
</dbReference>
<dbReference type="InterPro" id="IPR012763">
    <property type="entry name" value="DNA_pol_III_sug/sutau_N"/>
</dbReference>
<dbReference type="Pfam" id="PF12169">
    <property type="entry name" value="DNA_pol3_gamma3"/>
    <property type="match status" value="1"/>
</dbReference>
<dbReference type="RefSeq" id="WP_169771406.1">
    <property type="nucleotide sequence ID" value="NZ_JABCUR010000001.1"/>
</dbReference>
<evidence type="ECO:0000256" key="3">
    <source>
        <dbReference type="ARBA" id="ARBA00022695"/>
    </source>
</evidence>
<dbReference type="InterPro" id="IPR045085">
    <property type="entry name" value="HLD_clamp_pol_III_gamma_tau"/>
</dbReference>
<evidence type="ECO:0000313" key="14">
    <source>
        <dbReference type="EMBL" id="NMW64167.1"/>
    </source>
</evidence>
<gene>
    <name evidence="11" type="primary">dnaX</name>
    <name evidence="14" type="ORF">HHJ78_01105</name>
</gene>
<accession>A0A7Y0TZT1</accession>
<dbReference type="CDD" id="cd18137">
    <property type="entry name" value="HLD_clamp_pol_III_gamma_tau"/>
    <property type="match status" value="1"/>
</dbReference>
<keyword evidence="3 11" id="KW-0548">Nucleotidyltransferase</keyword>
<dbReference type="NCBIfam" id="TIGR02397">
    <property type="entry name" value="dnaX_nterm"/>
    <property type="match status" value="1"/>
</dbReference>
<dbReference type="PANTHER" id="PTHR11669">
    <property type="entry name" value="REPLICATION FACTOR C / DNA POLYMERASE III GAMMA-TAU SUBUNIT"/>
    <property type="match status" value="1"/>
</dbReference>
<protein>
    <recommendedName>
        <fullName evidence="11">DNA polymerase III subunit gamma/tau</fullName>
        <ecNumber evidence="11">2.7.7.7</ecNumber>
    </recommendedName>
</protein>
<dbReference type="Proteomes" id="UP000578252">
    <property type="component" value="Unassembled WGS sequence"/>
</dbReference>
<dbReference type="EMBL" id="JABCUR010000001">
    <property type="protein sequence ID" value="NMW64167.1"/>
    <property type="molecule type" value="Genomic_DNA"/>
</dbReference>
<evidence type="ECO:0000256" key="1">
    <source>
        <dbReference type="ARBA" id="ARBA00006360"/>
    </source>
</evidence>
<dbReference type="EC" id="2.7.7.7" evidence="11"/>
<dbReference type="GO" id="GO:0003677">
    <property type="term" value="F:DNA binding"/>
    <property type="evidence" value="ECO:0007669"/>
    <property type="project" value="InterPro"/>
</dbReference>
<dbReference type="InterPro" id="IPR027417">
    <property type="entry name" value="P-loop_NTPase"/>
</dbReference>
<dbReference type="PANTHER" id="PTHR11669:SF0">
    <property type="entry name" value="PROTEIN STICHEL-LIKE 2"/>
    <property type="match status" value="1"/>
</dbReference>
<dbReference type="SUPFAM" id="SSF52540">
    <property type="entry name" value="P-loop containing nucleoside triphosphate hydrolases"/>
    <property type="match status" value="1"/>
</dbReference>
<name>A0A7Y0TZT1_9ACTO</name>
<feature type="domain" description="AAA+ ATPase" evidence="13">
    <location>
        <begin position="36"/>
        <end position="177"/>
    </location>
</feature>
<evidence type="ECO:0000256" key="9">
    <source>
        <dbReference type="ARBA" id="ARBA00022932"/>
    </source>
</evidence>
<comment type="caution">
    <text evidence="14">The sequence shown here is derived from an EMBL/GenBank/DDBJ whole genome shotgun (WGS) entry which is preliminary data.</text>
</comment>
<dbReference type="InterPro" id="IPR008921">
    <property type="entry name" value="DNA_pol3_clamp-load_cplx_C"/>
</dbReference>
<evidence type="ECO:0000256" key="7">
    <source>
        <dbReference type="ARBA" id="ARBA00022833"/>
    </source>
</evidence>
<evidence type="ECO:0000256" key="2">
    <source>
        <dbReference type="ARBA" id="ARBA00022679"/>
    </source>
</evidence>
<keyword evidence="7" id="KW-0862">Zinc</keyword>
<comment type="catalytic activity">
    <reaction evidence="10 11">
        <text>DNA(n) + a 2'-deoxyribonucleoside 5'-triphosphate = DNA(n+1) + diphosphate</text>
        <dbReference type="Rhea" id="RHEA:22508"/>
        <dbReference type="Rhea" id="RHEA-COMP:17339"/>
        <dbReference type="Rhea" id="RHEA-COMP:17340"/>
        <dbReference type="ChEBI" id="CHEBI:33019"/>
        <dbReference type="ChEBI" id="CHEBI:61560"/>
        <dbReference type="ChEBI" id="CHEBI:173112"/>
        <dbReference type="EC" id="2.7.7.7"/>
    </reaction>
</comment>
<comment type="similarity">
    <text evidence="1 11">Belongs to the DnaX/STICHEL family.</text>
</comment>
<dbReference type="GO" id="GO:0006261">
    <property type="term" value="P:DNA-templated DNA replication"/>
    <property type="evidence" value="ECO:0007669"/>
    <property type="project" value="TreeGrafter"/>
</dbReference>
<evidence type="ECO:0000256" key="4">
    <source>
        <dbReference type="ARBA" id="ARBA00022705"/>
    </source>
</evidence>
<dbReference type="GO" id="GO:0046872">
    <property type="term" value="F:metal ion binding"/>
    <property type="evidence" value="ECO:0007669"/>
    <property type="project" value="UniProtKB-KW"/>
</dbReference>
<feature type="compositionally biased region" description="Basic and acidic residues" evidence="12">
    <location>
        <begin position="663"/>
        <end position="673"/>
    </location>
</feature>
<proteinExistence type="inferred from homology"/>
<dbReference type="CDD" id="cd00009">
    <property type="entry name" value="AAA"/>
    <property type="match status" value="1"/>
</dbReference>
<dbReference type="Gene3D" id="3.40.50.300">
    <property type="entry name" value="P-loop containing nucleotide triphosphate hydrolases"/>
    <property type="match status" value="1"/>
</dbReference>
<dbReference type="Gene3D" id="1.10.8.60">
    <property type="match status" value="1"/>
</dbReference>
<comment type="subunit">
    <text evidence="11">DNA polymerase III contains a core (composed of alpha, epsilon and theta chains) that associates with a tau subunit. This core dimerizes to form the POLIII' complex. PolIII' associates with the gamma complex (composed of gamma, delta, delta', psi and chi chains) and with the beta chain to form the complete DNA polymerase III complex.</text>
</comment>
<keyword evidence="9 11" id="KW-0239">DNA-directed DNA polymerase</keyword>
<dbReference type="Pfam" id="PF22608">
    <property type="entry name" value="DNAX_ATPase_lid"/>
    <property type="match status" value="1"/>
</dbReference>
<evidence type="ECO:0000313" key="15">
    <source>
        <dbReference type="Proteomes" id="UP000578252"/>
    </source>
</evidence>
<organism evidence="14 15">
    <name type="scientific">Mobiluncus mulieris</name>
    <dbReference type="NCBI Taxonomy" id="2052"/>
    <lineage>
        <taxon>Bacteria</taxon>
        <taxon>Bacillati</taxon>
        <taxon>Actinomycetota</taxon>
        <taxon>Actinomycetes</taxon>
        <taxon>Actinomycetales</taxon>
        <taxon>Actinomycetaceae</taxon>
        <taxon>Mobiluncus</taxon>
    </lineage>
</organism>
<evidence type="ECO:0000256" key="12">
    <source>
        <dbReference type="SAM" id="MobiDB-lite"/>
    </source>
</evidence>
<dbReference type="InterPro" id="IPR022754">
    <property type="entry name" value="DNA_pol_III_gamma-3"/>
</dbReference>
<dbReference type="GO" id="GO:0009360">
    <property type="term" value="C:DNA polymerase III complex"/>
    <property type="evidence" value="ECO:0007669"/>
    <property type="project" value="InterPro"/>
</dbReference>
<dbReference type="Pfam" id="PF13177">
    <property type="entry name" value="DNA_pol3_delta2"/>
    <property type="match status" value="1"/>
</dbReference>
<dbReference type="AlphaFoldDB" id="A0A7Y0TZT1"/>
<keyword evidence="4 11" id="KW-0235">DNA replication</keyword>
<keyword evidence="8 11" id="KW-0067">ATP-binding</keyword>
<dbReference type="InterPro" id="IPR003593">
    <property type="entry name" value="AAA+_ATPase"/>
</dbReference>
<keyword evidence="5" id="KW-0479">Metal-binding</keyword>
<sequence length="729" mass="76090">MMTALYRRYRPDTFAEVIGQDHVTKALEASLANGRINHAYLFSGPRGCGKTTSARIMARCLNCVEGPTPTPCGKCDSCRDLATGGSGSLDVVEIDAASNGGVDDARELRERATFAPVRDRFKIFILDEAHMVTAAGFNALLKLVEEPPEHIKFIFATTDPDKVIGTIRSRTHHYPFRLVAPEILRDYLADLCHREGVTVEDGVLGLAVRAGGGSVRDSLSILDQLMAGEAEPVLHYDRAVALLGYTDSGLLQGLVDALVDGCGADAYGVVDRMIQTGHDPRRFVEDLLQYLRNLVILRLAGAGAEAVLGDIPAVQLSAMRAQVAARPPRTWTRAAEQVNVGLSEMGGASSPRLSLELLVAQLLLEFGVEAGGPAASLGVSGGAVCAPASAVPVSSVSTPVVPVPSVSTPAVSAAASSAGFPAVPAPAAPAAASQQSAAPVSSAAPVPVPAAVSSRVHEVPAPSPQESQPELVWEFKPTPWGIPGEAVSGKTTLKPAKAALESAIPASSGNYEAIRSRWGEIMDALKAHHSTTESLLSTHGQLQGMRGNTVEIAFQNQGMLRAFGERHVSALARVITQVTGQNVVVTGVVAGFGDPGSPLTASQSVSRLPAPPDSESLSPEPDYPPEPDCEPEPPLVAELSPEPEPAPHEPEPKSAPKLASIQEAERAPHEPEPAPKPVAAPKPEPKTSPVKSGTKPLQLTAPVAEMLPGIETAQAVLGGKILDGSNKSR</sequence>
<dbReference type="InterPro" id="IPR050238">
    <property type="entry name" value="DNA_Rep/Repair_Clamp_Loader"/>
</dbReference>
<evidence type="ECO:0000256" key="8">
    <source>
        <dbReference type="ARBA" id="ARBA00022840"/>
    </source>
</evidence>
<reference evidence="14 15" key="1">
    <citation type="submission" date="2020-04" db="EMBL/GenBank/DDBJ databases">
        <title>Antimicrobial susceptibility and clonality of vaginal-derived multi-drug resistant Mobiluncus isolates in China.</title>
        <authorList>
            <person name="Zhang X."/>
        </authorList>
    </citation>
    <scope>NUCLEOTIDE SEQUENCE [LARGE SCALE GENOMIC DNA]</scope>
    <source>
        <strain evidence="14 15">13</strain>
    </source>
</reference>
<keyword evidence="6 11" id="KW-0547">Nucleotide-binding</keyword>
<dbReference type="SMART" id="SM00382">
    <property type="entry name" value="AAA"/>
    <property type="match status" value="1"/>
</dbReference>